<evidence type="ECO:0000313" key="3">
    <source>
        <dbReference type="EMBL" id="CAD7234691.1"/>
    </source>
</evidence>
<proteinExistence type="inferred from homology"/>
<reference evidence="3" key="1">
    <citation type="submission" date="2020-11" db="EMBL/GenBank/DDBJ databases">
        <authorList>
            <person name="Tran Van P."/>
        </authorList>
    </citation>
    <scope>NUCLEOTIDE SEQUENCE</scope>
</reference>
<dbReference type="AlphaFoldDB" id="A0A7R8WMV0"/>
<dbReference type="InterPro" id="IPR000407">
    <property type="entry name" value="GDA1_CD39_NTPase"/>
</dbReference>
<keyword evidence="2" id="KW-0378">Hydrolase</keyword>
<gene>
    <name evidence="3" type="ORF">CTOB1V02_LOCUS12507</name>
</gene>
<evidence type="ECO:0000256" key="2">
    <source>
        <dbReference type="ARBA" id="ARBA00022801"/>
    </source>
</evidence>
<evidence type="ECO:0000256" key="1">
    <source>
        <dbReference type="ARBA" id="ARBA00009283"/>
    </source>
</evidence>
<dbReference type="OrthoDB" id="6372431at2759"/>
<dbReference type="GO" id="GO:0016787">
    <property type="term" value="F:hydrolase activity"/>
    <property type="evidence" value="ECO:0007669"/>
    <property type="project" value="UniProtKB-KW"/>
</dbReference>
<sequence length="201" mass="22884">MPCAQPTVQLRVRAKAQSRDTDFEDLINGHYTLFDVAPLCGSCRGRVVQCRVQWEEMTSLRQRKSELSVGEEASPNDMKSFFIPRRRRSRALLRVFLVCAGLLIVLLLWNEYSPFRTQHGTTFIDKVSLYLGMQSLCYAVVIDAGSTGTRILGFRFHMNKIDGSLRLESSLWAEVKPGLSSYANNPDQVEKHGHPKETRDF</sequence>
<comment type="similarity">
    <text evidence="1">Belongs to the GDA1/CD39 NTPase family.</text>
</comment>
<name>A0A7R8WMV0_9CRUS</name>
<dbReference type="PANTHER" id="PTHR11782">
    <property type="entry name" value="ADENOSINE/GUANOSINE DIPHOSPHATASE"/>
    <property type="match status" value="1"/>
</dbReference>
<dbReference type="Gene3D" id="3.30.420.40">
    <property type="match status" value="1"/>
</dbReference>
<dbReference type="EMBL" id="OB669494">
    <property type="protein sequence ID" value="CAD7234691.1"/>
    <property type="molecule type" value="Genomic_DNA"/>
</dbReference>
<protein>
    <submittedName>
        <fullName evidence="3">Uncharacterized protein</fullName>
    </submittedName>
</protein>
<organism evidence="3">
    <name type="scientific">Cyprideis torosa</name>
    <dbReference type="NCBI Taxonomy" id="163714"/>
    <lineage>
        <taxon>Eukaryota</taxon>
        <taxon>Metazoa</taxon>
        <taxon>Ecdysozoa</taxon>
        <taxon>Arthropoda</taxon>
        <taxon>Crustacea</taxon>
        <taxon>Oligostraca</taxon>
        <taxon>Ostracoda</taxon>
        <taxon>Podocopa</taxon>
        <taxon>Podocopida</taxon>
        <taxon>Cytherocopina</taxon>
        <taxon>Cytheroidea</taxon>
        <taxon>Cytherideidae</taxon>
        <taxon>Cyprideis</taxon>
    </lineage>
</organism>
<accession>A0A7R8WMV0</accession>
<dbReference type="Pfam" id="PF01150">
    <property type="entry name" value="GDA1_CD39"/>
    <property type="match status" value="1"/>
</dbReference>